<dbReference type="GO" id="GO:0046872">
    <property type="term" value="F:metal ion binding"/>
    <property type="evidence" value="ECO:0007669"/>
    <property type="project" value="UniProtKB-KW"/>
</dbReference>
<dbReference type="PROSITE" id="PS51007">
    <property type="entry name" value="CYTC"/>
    <property type="match status" value="2"/>
</dbReference>
<dbReference type="Gene3D" id="1.10.760.10">
    <property type="entry name" value="Cytochrome c-like domain"/>
    <property type="match status" value="2"/>
</dbReference>
<evidence type="ECO:0000256" key="3">
    <source>
        <dbReference type="ARBA" id="ARBA00023004"/>
    </source>
</evidence>
<keyword evidence="1 4" id="KW-0349">Heme</keyword>
<dbReference type="InterPro" id="IPR036909">
    <property type="entry name" value="Cyt_c-like_dom_sf"/>
</dbReference>
<proteinExistence type="predicted"/>
<feature type="domain" description="Cytochrome c" evidence="6">
    <location>
        <begin position="196"/>
        <end position="308"/>
    </location>
</feature>
<dbReference type="PANTHER" id="PTHR35008:SF8">
    <property type="entry name" value="ALCOHOL DEHYDROGENASE CYTOCHROME C SUBUNIT"/>
    <property type="match status" value="1"/>
</dbReference>
<evidence type="ECO:0000256" key="4">
    <source>
        <dbReference type="PROSITE-ProRule" id="PRU00433"/>
    </source>
</evidence>
<dbReference type="PANTHER" id="PTHR35008">
    <property type="entry name" value="BLL4482 PROTEIN-RELATED"/>
    <property type="match status" value="1"/>
</dbReference>
<dbReference type="Proteomes" id="UP000316167">
    <property type="component" value="Unassembled WGS sequence"/>
</dbReference>
<dbReference type="InterPro" id="IPR051459">
    <property type="entry name" value="Cytochrome_c-type_DH"/>
</dbReference>
<evidence type="ECO:0000256" key="1">
    <source>
        <dbReference type="ARBA" id="ARBA00022617"/>
    </source>
</evidence>
<feature type="transmembrane region" description="Helical" evidence="5">
    <location>
        <begin position="6"/>
        <end position="26"/>
    </location>
</feature>
<organism evidence="7 8">
    <name type="scientific">Lacibacter cauensis</name>
    <dbReference type="NCBI Taxonomy" id="510947"/>
    <lineage>
        <taxon>Bacteria</taxon>
        <taxon>Pseudomonadati</taxon>
        <taxon>Bacteroidota</taxon>
        <taxon>Chitinophagia</taxon>
        <taxon>Chitinophagales</taxon>
        <taxon>Chitinophagaceae</taxon>
        <taxon>Lacibacter</taxon>
    </lineage>
</organism>
<protein>
    <submittedName>
        <fullName evidence="7">Cbb3-type cytochrome c oxidase subunit III</fullName>
    </submittedName>
</protein>
<evidence type="ECO:0000313" key="8">
    <source>
        <dbReference type="Proteomes" id="UP000316167"/>
    </source>
</evidence>
<keyword evidence="5" id="KW-0812">Transmembrane</keyword>
<feature type="domain" description="Cytochrome c" evidence="6">
    <location>
        <begin position="46"/>
        <end position="156"/>
    </location>
</feature>
<keyword evidence="8" id="KW-1185">Reference proteome</keyword>
<keyword evidence="5" id="KW-1133">Transmembrane helix</keyword>
<evidence type="ECO:0000256" key="5">
    <source>
        <dbReference type="SAM" id="Phobius"/>
    </source>
</evidence>
<sequence>MLKKTLKWTGIILLFLIVGITAIVLLRQNTKYDAPYPAIKASTDSTVLARGKYLVYGPAHCADCHAKQGTEEVVNSGAEVDLPGGRDFALPIGHIYARNITPDKETGIGNLSDETIARSLRYGVGHDGRALFDFMPFHDMSDEDLTAVISFIRTLKPVNNQVPDNKMNVMGKIVKAFIIKPVGPTGTPPKQVKPDSTAEYGRYLAMSVANCRGCHTDRDLKTGAFVGEPFAGGFKMESIIDPEHYICETPNLTPDKETGRIYGWSEETFRNRIRKGKLIKHSPMAWGPFSRMSDMEIKAIYKFLQTVKPVNKKIEKTFYEKKA</sequence>
<comment type="caution">
    <text evidence="7">The sequence shown here is derived from an EMBL/GenBank/DDBJ whole genome shotgun (WGS) entry which is preliminary data.</text>
</comment>
<accession>A0A562SJC9</accession>
<dbReference type="SUPFAM" id="SSF46626">
    <property type="entry name" value="Cytochrome c"/>
    <property type="match status" value="2"/>
</dbReference>
<gene>
    <name evidence="7" type="ORF">IQ13_2379</name>
</gene>
<reference evidence="7 8" key="1">
    <citation type="journal article" date="2015" name="Stand. Genomic Sci.">
        <title>Genomic Encyclopedia of Bacterial and Archaeal Type Strains, Phase III: the genomes of soil and plant-associated and newly described type strains.</title>
        <authorList>
            <person name="Whitman W.B."/>
            <person name="Woyke T."/>
            <person name="Klenk H.P."/>
            <person name="Zhou Y."/>
            <person name="Lilburn T.G."/>
            <person name="Beck B.J."/>
            <person name="De Vos P."/>
            <person name="Vandamme P."/>
            <person name="Eisen J.A."/>
            <person name="Garrity G."/>
            <person name="Hugenholtz P."/>
            <person name="Kyrpides N.C."/>
        </authorList>
    </citation>
    <scope>NUCLEOTIDE SEQUENCE [LARGE SCALE GENOMIC DNA]</scope>
    <source>
        <strain evidence="7 8">CGMCC 1.7271</strain>
    </source>
</reference>
<keyword evidence="2 4" id="KW-0479">Metal-binding</keyword>
<evidence type="ECO:0000256" key="2">
    <source>
        <dbReference type="ARBA" id="ARBA00022723"/>
    </source>
</evidence>
<dbReference type="Pfam" id="PF13442">
    <property type="entry name" value="Cytochrome_CBB3"/>
    <property type="match status" value="1"/>
</dbReference>
<dbReference type="GO" id="GO:0009055">
    <property type="term" value="F:electron transfer activity"/>
    <property type="evidence" value="ECO:0007669"/>
    <property type="project" value="InterPro"/>
</dbReference>
<keyword evidence="5" id="KW-0472">Membrane</keyword>
<dbReference type="OrthoDB" id="9809720at2"/>
<dbReference type="RefSeq" id="WP_144886559.1">
    <property type="nucleotide sequence ID" value="NZ_VLLE01000004.1"/>
</dbReference>
<dbReference type="EMBL" id="VLLE01000004">
    <property type="protein sequence ID" value="TWI81361.1"/>
    <property type="molecule type" value="Genomic_DNA"/>
</dbReference>
<dbReference type="GO" id="GO:0020037">
    <property type="term" value="F:heme binding"/>
    <property type="evidence" value="ECO:0007669"/>
    <property type="project" value="InterPro"/>
</dbReference>
<dbReference type="InterPro" id="IPR009056">
    <property type="entry name" value="Cyt_c-like_dom"/>
</dbReference>
<dbReference type="Pfam" id="PF00034">
    <property type="entry name" value="Cytochrom_C"/>
    <property type="match status" value="1"/>
</dbReference>
<evidence type="ECO:0000313" key="7">
    <source>
        <dbReference type="EMBL" id="TWI81361.1"/>
    </source>
</evidence>
<keyword evidence="3 4" id="KW-0408">Iron</keyword>
<name>A0A562SJC9_9BACT</name>
<dbReference type="AlphaFoldDB" id="A0A562SJC9"/>
<evidence type="ECO:0000259" key="6">
    <source>
        <dbReference type="PROSITE" id="PS51007"/>
    </source>
</evidence>